<organism evidence="2 3">
    <name type="scientific">Corynebacterium meridianum</name>
    <dbReference type="NCBI Taxonomy" id="2765363"/>
    <lineage>
        <taxon>Bacteria</taxon>
        <taxon>Bacillati</taxon>
        <taxon>Actinomycetota</taxon>
        <taxon>Actinomycetes</taxon>
        <taxon>Mycobacteriales</taxon>
        <taxon>Corynebacteriaceae</taxon>
        <taxon>Corynebacterium</taxon>
    </lineage>
</organism>
<dbReference type="InterPro" id="IPR016181">
    <property type="entry name" value="Acyl_CoA_acyltransferase"/>
</dbReference>
<dbReference type="GO" id="GO:0008999">
    <property type="term" value="F:protein-N-terminal-alanine acetyltransferase activity"/>
    <property type="evidence" value="ECO:0007669"/>
    <property type="project" value="TreeGrafter"/>
</dbReference>
<dbReference type="Gene3D" id="3.40.630.30">
    <property type="match status" value="1"/>
</dbReference>
<reference evidence="2" key="1">
    <citation type="submission" date="2020-12" db="EMBL/GenBank/DDBJ databases">
        <title>Genome public.</title>
        <authorList>
            <person name="Sun Q."/>
        </authorList>
    </citation>
    <scope>NUCLEOTIDE SEQUENCE</scope>
    <source>
        <strain evidence="2">CCM 8863</strain>
    </source>
</reference>
<protein>
    <submittedName>
        <fullName evidence="2">GNAT family N-acetyltransferase</fullName>
    </submittedName>
</protein>
<dbReference type="EMBL" id="JAEIOS010000010">
    <property type="protein sequence ID" value="MBI8988754.1"/>
    <property type="molecule type" value="Genomic_DNA"/>
</dbReference>
<accession>A0A934I3Y7</accession>
<dbReference type="InterPro" id="IPR051908">
    <property type="entry name" value="Ribosomal_N-acetyltransferase"/>
</dbReference>
<dbReference type="GO" id="GO:1990189">
    <property type="term" value="F:protein N-terminal-serine acetyltransferase activity"/>
    <property type="evidence" value="ECO:0007669"/>
    <property type="project" value="TreeGrafter"/>
</dbReference>
<dbReference type="PANTHER" id="PTHR43441">
    <property type="entry name" value="RIBOSOMAL-PROTEIN-SERINE ACETYLTRANSFERASE"/>
    <property type="match status" value="1"/>
</dbReference>
<evidence type="ECO:0000313" key="2">
    <source>
        <dbReference type="EMBL" id="MBI8988754.1"/>
    </source>
</evidence>
<dbReference type="AlphaFoldDB" id="A0A934I3Y7"/>
<sequence length="184" mass="20104">MDEMTWPIPLDTLSDGVIRLRRPCAADVDDVYATAVDPLSVNFTSVPGNYTREMAAEYLRNCEDSPDLAFWAIELAGDPGHYAGNISLRLTDAEVGSVSVSYATAPWARGRGIMPRALDLVADHALAHGTHRIELSTIADNVRSRSVAERCGFTFEGVKRQAAIHRGGYVDTAYYSLLATDRGR</sequence>
<dbReference type="InterPro" id="IPR000182">
    <property type="entry name" value="GNAT_dom"/>
</dbReference>
<keyword evidence="3" id="KW-1185">Reference proteome</keyword>
<dbReference type="GO" id="GO:0005737">
    <property type="term" value="C:cytoplasm"/>
    <property type="evidence" value="ECO:0007669"/>
    <property type="project" value="TreeGrafter"/>
</dbReference>
<dbReference type="Proteomes" id="UP000645966">
    <property type="component" value="Unassembled WGS sequence"/>
</dbReference>
<gene>
    <name evidence="2" type="ORF">JDV75_03125</name>
</gene>
<evidence type="ECO:0000259" key="1">
    <source>
        <dbReference type="PROSITE" id="PS51186"/>
    </source>
</evidence>
<feature type="domain" description="N-acetyltransferase" evidence="1">
    <location>
        <begin position="18"/>
        <end position="180"/>
    </location>
</feature>
<dbReference type="RefSeq" id="WP_198737792.1">
    <property type="nucleotide sequence ID" value="NZ_JAEIOS010000010.1"/>
</dbReference>
<proteinExistence type="predicted"/>
<dbReference type="PROSITE" id="PS51186">
    <property type="entry name" value="GNAT"/>
    <property type="match status" value="1"/>
</dbReference>
<dbReference type="SUPFAM" id="SSF55729">
    <property type="entry name" value="Acyl-CoA N-acyltransferases (Nat)"/>
    <property type="match status" value="1"/>
</dbReference>
<name>A0A934I3Y7_9CORY</name>
<comment type="caution">
    <text evidence="2">The sequence shown here is derived from an EMBL/GenBank/DDBJ whole genome shotgun (WGS) entry which is preliminary data.</text>
</comment>
<evidence type="ECO:0000313" key="3">
    <source>
        <dbReference type="Proteomes" id="UP000645966"/>
    </source>
</evidence>
<dbReference type="PANTHER" id="PTHR43441:SF10">
    <property type="entry name" value="ACETYLTRANSFERASE"/>
    <property type="match status" value="1"/>
</dbReference>
<dbReference type="Pfam" id="PF13302">
    <property type="entry name" value="Acetyltransf_3"/>
    <property type="match status" value="1"/>
</dbReference>
<dbReference type="CDD" id="cd04301">
    <property type="entry name" value="NAT_SF"/>
    <property type="match status" value="1"/>
</dbReference>